<evidence type="ECO:0000313" key="2">
    <source>
        <dbReference type="EMBL" id="KAK0407874.1"/>
    </source>
</evidence>
<evidence type="ECO:0000313" key="1">
    <source>
        <dbReference type="EMBL" id="KAK0407870.1"/>
    </source>
</evidence>
<dbReference type="Proteomes" id="UP001175271">
    <property type="component" value="Unassembled WGS sequence"/>
</dbReference>
<sequence length="321" mass="37861">MRPRKKTKLPPSLAVLPNDFARLPTDVVHEIFHLFSDIYDDVCEFIRYSRRHDEYTPEDFRTKRVFKGIFSNFGKFLTFDGPWGAVARTFSACTCNPIYYTADREMFDWSVDDKRNLIGKQITVERISKQIRKANICFPVKKKLAKHLCNSIKISQASHAFLQHLRNRFQNIEWSAPVDNHAIDFLKRVMDTRYLRTLKIASMDLSFDDLGDSVSRFVQRPNFEHLGVSSKSIFPFEALEALYTSWINRKFFEVPKHEIRSFFDDEFYERLTVFIQGKLHSRLMQKSGLRVIFPHLVWHRATIAVQFTGDQLTIEVMNRME</sequence>
<name>A0AA39HNB0_9BILA</name>
<dbReference type="AlphaFoldDB" id="A0AA39HNB0"/>
<comment type="caution">
    <text evidence="2">The sequence shown here is derived from an EMBL/GenBank/DDBJ whole genome shotgun (WGS) entry which is preliminary data.</text>
</comment>
<proteinExistence type="predicted"/>
<dbReference type="EMBL" id="JAUCMV010000003">
    <property type="protein sequence ID" value="KAK0407870.1"/>
    <property type="molecule type" value="Genomic_DNA"/>
</dbReference>
<accession>A0AA39HNB0</accession>
<evidence type="ECO:0000313" key="3">
    <source>
        <dbReference type="Proteomes" id="UP001175271"/>
    </source>
</evidence>
<protein>
    <submittedName>
        <fullName evidence="2">Uncharacterized protein</fullName>
    </submittedName>
</protein>
<reference evidence="2" key="1">
    <citation type="submission" date="2023-06" db="EMBL/GenBank/DDBJ databases">
        <title>Genomic analysis of the entomopathogenic nematode Steinernema hermaphroditum.</title>
        <authorList>
            <person name="Schwarz E.M."/>
            <person name="Heppert J.K."/>
            <person name="Baniya A."/>
            <person name="Schwartz H.T."/>
            <person name="Tan C.-H."/>
            <person name="Antoshechkin I."/>
            <person name="Sternberg P.W."/>
            <person name="Goodrich-Blair H."/>
            <person name="Dillman A.R."/>
        </authorList>
    </citation>
    <scope>NUCLEOTIDE SEQUENCE</scope>
    <source>
        <strain evidence="2">PS9179</strain>
        <tissue evidence="2">Whole animal</tissue>
    </source>
</reference>
<gene>
    <name evidence="1" type="ORF">QR680_003644</name>
    <name evidence="2" type="ORF">QR680_003646</name>
</gene>
<keyword evidence="3" id="KW-1185">Reference proteome</keyword>
<dbReference type="EMBL" id="JAUCMV010000003">
    <property type="protein sequence ID" value="KAK0407874.1"/>
    <property type="molecule type" value="Genomic_DNA"/>
</dbReference>
<organism evidence="2 3">
    <name type="scientific">Steinernema hermaphroditum</name>
    <dbReference type="NCBI Taxonomy" id="289476"/>
    <lineage>
        <taxon>Eukaryota</taxon>
        <taxon>Metazoa</taxon>
        <taxon>Ecdysozoa</taxon>
        <taxon>Nematoda</taxon>
        <taxon>Chromadorea</taxon>
        <taxon>Rhabditida</taxon>
        <taxon>Tylenchina</taxon>
        <taxon>Panagrolaimomorpha</taxon>
        <taxon>Strongyloidoidea</taxon>
        <taxon>Steinernematidae</taxon>
        <taxon>Steinernema</taxon>
    </lineage>
</organism>